<dbReference type="InParanoid" id="H3ALZ2"/>
<reference evidence="6" key="1">
    <citation type="submission" date="2011-08" db="EMBL/GenBank/DDBJ databases">
        <title>The draft genome of Latimeria chalumnae.</title>
        <authorList>
            <person name="Di Palma F."/>
            <person name="Alfoldi J."/>
            <person name="Johnson J."/>
            <person name="Berlin A."/>
            <person name="Gnerre S."/>
            <person name="Jaffe D."/>
            <person name="MacCallum I."/>
            <person name="Young S."/>
            <person name="Walker B.J."/>
            <person name="Lander E."/>
            <person name="Lindblad-Toh K."/>
        </authorList>
    </citation>
    <scope>NUCLEOTIDE SEQUENCE [LARGE SCALE GENOMIC DNA]</scope>
    <source>
        <strain evidence="6">Wild caught</strain>
    </source>
</reference>
<keyword evidence="6" id="KW-1185">Reference proteome</keyword>
<dbReference type="PANTHER" id="PTHR11417:SF33">
    <property type="entry name" value="PROLACTIN LIKE"/>
    <property type="match status" value="1"/>
</dbReference>
<dbReference type="GO" id="GO:0005179">
    <property type="term" value="F:hormone activity"/>
    <property type="evidence" value="ECO:0007669"/>
    <property type="project" value="InterPro"/>
</dbReference>
<dbReference type="eggNOG" id="ENOG502QYU3">
    <property type="taxonomic scope" value="Eukaryota"/>
</dbReference>
<keyword evidence="4" id="KW-0732">Signal</keyword>
<organism evidence="5 6">
    <name type="scientific">Latimeria chalumnae</name>
    <name type="common">Coelacanth</name>
    <dbReference type="NCBI Taxonomy" id="7897"/>
    <lineage>
        <taxon>Eukaryota</taxon>
        <taxon>Metazoa</taxon>
        <taxon>Chordata</taxon>
        <taxon>Craniata</taxon>
        <taxon>Vertebrata</taxon>
        <taxon>Euteleostomi</taxon>
        <taxon>Coelacanthiformes</taxon>
        <taxon>Coelacanthidae</taxon>
        <taxon>Latimeria</taxon>
    </lineage>
</organism>
<reference evidence="5" key="2">
    <citation type="submission" date="2025-08" db="UniProtKB">
        <authorList>
            <consortium name="Ensembl"/>
        </authorList>
    </citation>
    <scope>IDENTIFICATION</scope>
</reference>
<comment type="subcellular location">
    <subcellularLocation>
        <location evidence="1">Secreted</location>
    </subcellularLocation>
</comment>
<dbReference type="Proteomes" id="UP000008672">
    <property type="component" value="Unassembled WGS sequence"/>
</dbReference>
<dbReference type="InterPro" id="IPR001400">
    <property type="entry name" value="Somatotropin/Prolactin"/>
</dbReference>
<dbReference type="Ensembl" id="ENSLACT00000010742.1">
    <property type="protein sequence ID" value="ENSLACP00000010663.1"/>
    <property type="gene ID" value="ENSLACG00000009392.1"/>
</dbReference>
<evidence type="ECO:0000313" key="5">
    <source>
        <dbReference type="Ensembl" id="ENSLACP00000010663.1"/>
    </source>
</evidence>
<dbReference type="EMBL" id="AFYH01194278">
    <property type="status" value="NOT_ANNOTATED_CDS"/>
    <property type="molecule type" value="Genomic_DNA"/>
</dbReference>
<evidence type="ECO:0000256" key="1">
    <source>
        <dbReference type="ARBA" id="ARBA00004613"/>
    </source>
</evidence>
<comment type="similarity">
    <text evidence="2">Belongs to the somatotropin/prolactin family.</text>
</comment>
<evidence type="ECO:0000313" key="6">
    <source>
        <dbReference type="Proteomes" id="UP000008672"/>
    </source>
</evidence>
<feature type="signal peptide" evidence="4">
    <location>
        <begin position="1"/>
        <end position="32"/>
    </location>
</feature>
<dbReference type="GeneTree" id="ENSGT01060000248946"/>
<dbReference type="GO" id="GO:0046427">
    <property type="term" value="P:positive regulation of receptor signaling pathway via JAK-STAT"/>
    <property type="evidence" value="ECO:0007669"/>
    <property type="project" value="TreeGrafter"/>
</dbReference>
<dbReference type="HOGENOM" id="CLU_2202983_0_0_1"/>
<dbReference type="SUPFAM" id="SSF47266">
    <property type="entry name" value="4-helical cytokines"/>
    <property type="match status" value="1"/>
</dbReference>
<keyword evidence="3" id="KW-0964">Secreted</keyword>
<evidence type="ECO:0000256" key="2">
    <source>
        <dbReference type="ARBA" id="ARBA00008474"/>
    </source>
</evidence>
<dbReference type="AlphaFoldDB" id="H3ALZ2"/>
<accession>H3ALZ2</accession>
<sequence>YQLGRGSAAHPFAKALLLVLLFLDLKRSGVSPVPICAHGDSGCHFLTVSDLFDRVIQHSDRMHSLSNDLYSDFERYFFPSKNHLGKSIRKCHTSRILTPNGKENAQKI</sequence>
<dbReference type="InterPro" id="IPR009079">
    <property type="entry name" value="4_helix_cytokine-like_core"/>
</dbReference>
<dbReference type="GO" id="GO:0031667">
    <property type="term" value="P:response to nutrient levels"/>
    <property type="evidence" value="ECO:0007669"/>
    <property type="project" value="TreeGrafter"/>
</dbReference>
<proteinExistence type="inferred from homology"/>
<feature type="chain" id="PRO_5003580423" description="Prolactin 2" evidence="4">
    <location>
        <begin position="33"/>
        <end position="108"/>
    </location>
</feature>
<dbReference type="Gene3D" id="1.20.1250.10">
    <property type="match status" value="1"/>
</dbReference>
<dbReference type="PANTHER" id="PTHR11417">
    <property type="entry name" value="SOMATOTROPIN,PROLACTIN"/>
    <property type="match status" value="1"/>
</dbReference>
<name>H3ALZ2_LATCH</name>
<evidence type="ECO:0008006" key="7">
    <source>
        <dbReference type="Google" id="ProtNLM"/>
    </source>
</evidence>
<dbReference type="GO" id="GO:0005615">
    <property type="term" value="C:extracellular space"/>
    <property type="evidence" value="ECO:0007669"/>
    <property type="project" value="TreeGrafter"/>
</dbReference>
<evidence type="ECO:0000256" key="4">
    <source>
        <dbReference type="SAM" id="SignalP"/>
    </source>
</evidence>
<reference evidence="5" key="3">
    <citation type="submission" date="2025-09" db="UniProtKB">
        <authorList>
            <consortium name="Ensembl"/>
        </authorList>
    </citation>
    <scope>IDENTIFICATION</scope>
</reference>
<dbReference type="Pfam" id="PF00103">
    <property type="entry name" value="Hormone_1"/>
    <property type="match status" value="1"/>
</dbReference>
<evidence type="ECO:0000256" key="3">
    <source>
        <dbReference type="ARBA" id="ARBA00022525"/>
    </source>
</evidence>
<dbReference type="STRING" id="7897.ENSLACP00000010663"/>
<protein>
    <recommendedName>
        <fullName evidence="7">Prolactin 2</fullName>
    </recommendedName>
</protein>